<dbReference type="EMBL" id="CM042887">
    <property type="protein sequence ID" value="KAI4331280.1"/>
    <property type="molecule type" value="Genomic_DNA"/>
</dbReference>
<protein>
    <submittedName>
        <fullName evidence="1">Uncharacterized protein</fullName>
    </submittedName>
</protein>
<keyword evidence="2" id="KW-1185">Reference proteome</keyword>
<proteinExistence type="predicted"/>
<gene>
    <name evidence="1" type="ORF">MLD38_029479</name>
</gene>
<evidence type="ECO:0000313" key="1">
    <source>
        <dbReference type="EMBL" id="KAI4331280.1"/>
    </source>
</evidence>
<accession>A0ACB9N9L7</accession>
<name>A0ACB9N9L7_9MYRT</name>
<reference evidence="2" key="1">
    <citation type="journal article" date="2023" name="Front. Plant Sci.">
        <title>Chromosomal-level genome assembly of Melastoma candidum provides insights into trichome evolution.</title>
        <authorList>
            <person name="Zhong Y."/>
            <person name="Wu W."/>
            <person name="Sun C."/>
            <person name="Zou P."/>
            <person name="Liu Y."/>
            <person name="Dai S."/>
            <person name="Zhou R."/>
        </authorList>
    </citation>
    <scope>NUCLEOTIDE SEQUENCE [LARGE SCALE GENOMIC DNA]</scope>
</reference>
<evidence type="ECO:0000313" key="2">
    <source>
        <dbReference type="Proteomes" id="UP001057402"/>
    </source>
</evidence>
<sequence>MKLLFLWRPESSGLNSSKEPKVAYLFVKDMIHQGNSLKGSTRSQLVGFYEQKKAHVRDHSRRGRTDPSLCKGADSIIFDRLAEDGRMYQEATTKHLNEYGENGSDACTRIQKARSPNTWLGILSLQSKDCYRF</sequence>
<comment type="caution">
    <text evidence="1">The sequence shown here is derived from an EMBL/GenBank/DDBJ whole genome shotgun (WGS) entry which is preliminary data.</text>
</comment>
<dbReference type="Proteomes" id="UP001057402">
    <property type="component" value="Chromosome 8"/>
</dbReference>
<organism evidence="1 2">
    <name type="scientific">Melastoma candidum</name>
    <dbReference type="NCBI Taxonomy" id="119954"/>
    <lineage>
        <taxon>Eukaryota</taxon>
        <taxon>Viridiplantae</taxon>
        <taxon>Streptophyta</taxon>
        <taxon>Embryophyta</taxon>
        <taxon>Tracheophyta</taxon>
        <taxon>Spermatophyta</taxon>
        <taxon>Magnoliopsida</taxon>
        <taxon>eudicotyledons</taxon>
        <taxon>Gunneridae</taxon>
        <taxon>Pentapetalae</taxon>
        <taxon>rosids</taxon>
        <taxon>malvids</taxon>
        <taxon>Myrtales</taxon>
        <taxon>Melastomataceae</taxon>
        <taxon>Melastomatoideae</taxon>
        <taxon>Melastomateae</taxon>
        <taxon>Melastoma</taxon>
    </lineage>
</organism>